<dbReference type="eggNOG" id="COG1193">
    <property type="taxonomic scope" value="Bacteria"/>
</dbReference>
<evidence type="ECO:0000256" key="1">
    <source>
        <dbReference type="SAM" id="Coils"/>
    </source>
</evidence>
<accession>C9RAL2</accession>
<dbReference type="RefSeq" id="WP_015738168.1">
    <property type="nucleotide sequence ID" value="NC_013385.1"/>
</dbReference>
<evidence type="ECO:0008006" key="4">
    <source>
        <dbReference type="Google" id="ProtNLM"/>
    </source>
</evidence>
<feature type="coiled-coil region" evidence="1">
    <location>
        <begin position="48"/>
        <end position="143"/>
    </location>
</feature>
<dbReference type="EMBL" id="CP001785">
    <property type="protein sequence ID" value="ACX51289.1"/>
    <property type="molecule type" value="Genomic_DNA"/>
</dbReference>
<dbReference type="STRING" id="429009.Adeg_0114"/>
<protein>
    <recommendedName>
        <fullName evidence="4">ATPase</fullName>
    </recommendedName>
</protein>
<name>C9RAL2_AMMDK</name>
<dbReference type="Proteomes" id="UP000002620">
    <property type="component" value="Chromosome"/>
</dbReference>
<dbReference type="AlphaFoldDB" id="C9RAL2"/>
<gene>
    <name evidence="2" type="ordered locus">Adeg_0114</name>
</gene>
<sequence>MEFLDLLNELEELIAQSSRIPLTRKVIVDEDKVLDLLDKLRSILPEELRRAKWLVEEREKVLEDARKEAERIISAAQEEIARRAEESEIVRQAKERAEAVVGKAEEIAREIKIRAREYADEVLAQLEERLNRVLKEIQEGRSELRGMK</sequence>
<dbReference type="KEGG" id="adg:Adeg_0114"/>
<evidence type="ECO:0000313" key="3">
    <source>
        <dbReference type="Proteomes" id="UP000002620"/>
    </source>
</evidence>
<keyword evidence="3" id="KW-1185">Reference proteome</keyword>
<organism evidence="2 3">
    <name type="scientific">Ammonifex degensii (strain DSM 10501 / KC4)</name>
    <dbReference type="NCBI Taxonomy" id="429009"/>
    <lineage>
        <taxon>Bacteria</taxon>
        <taxon>Bacillati</taxon>
        <taxon>Bacillota</taxon>
        <taxon>Clostridia</taxon>
        <taxon>Thermoanaerobacterales</taxon>
        <taxon>Thermoanaerobacteraceae</taxon>
        <taxon>Ammonifex</taxon>
    </lineage>
</organism>
<reference evidence="2 3" key="1">
    <citation type="submission" date="2009-10" db="EMBL/GenBank/DDBJ databases">
        <title>Complete sequence of chromosome of Ammonifex degensii KC4.</title>
        <authorList>
            <consortium name="US DOE Joint Genome Institute"/>
            <person name="Kerfeld C."/>
            <person name="Goodner B."/>
            <person name="Huber H."/>
            <person name="Stetter K."/>
            <person name="Lucas S."/>
            <person name="Copeland A."/>
            <person name="Lapidus A."/>
            <person name="Glavina del Rio T."/>
            <person name="Dalin E."/>
            <person name="Tice H."/>
            <person name="Bruce D."/>
            <person name="Goodwin L."/>
            <person name="Pitluck S."/>
            <person name="Saunders E."/>
            <person name="Brettin T."/>
            <person name="Detter J.C."/>
            <person name="Han C."/>
            <person name="Larimer F."/>
            <person name="Land M."/>
            <person name="Hauser L."/>
            <person name="Kyrpides N."/>
            <person name="Ovchinnikova G."/>
            <person name="Richardson P."/>
        </authorList>
    </citation>
    <scope>NUCLEOTIDE SEQUENCE [LARGE SCALE GENOMIC DNA]</scope>
    <source>
        <strain evidence="3">DSM 10501 / KC4</strain>
    </source>
</reference>
<keyword evidence="1" id="KW-0175">Coiled coil</keyword>
<dbReference type="HOGENOM" id="CLU_078484_3_2_9"/>
<proteinExistence type="predicted"/>
<evidence type="ECO:0000313" key="2">
    <source>
        <dbReference type="EMBL" id="ACX51289.1"/>
    </source>
</evidence>
<dbReference type="OrthoDB" id="1690557at2"/>